<dbReference type="SUPFAM" id="SSF56672">
    <property type="entry name" value="DNA/RNA polymerases"/>
    <property type="match status" value="1"/>
</dbReference>
<dbReference type="Pfam" id="PF00078">
    <property type="entry name" value="RVT_1"/>
    <property type="match status" value="1"/>
</dbReference>
<dbReference type="AlphaFoldDB" id="A0A7N4PBV4"/>
<reference evidence="3 4" key="1">
    <citation type="journal article" date="2011" name="Proc. Natl. Acad. Sci. U.S.A.">
        <title>Genetic diversity and population structure of the endangered marsupial Sarcophilus harrisii (Tasmanian devil).</title>
        <authorList>
            <person name="Miller W."/>
            <person name="Hayes V.M."/>
            <person name="Ratan A."/>
            <person name="Petersen D.C."/>
            <person name="Wittekindt N.E."/>
            <person name="Miller J."/>
            <person name="Walenz B."/>
            <person name="Knight J."/>
            <person name="Qi J."/>
            <person name="Zhao F."/>
            <person name="Wang Q."/>
            <person name="Bedoya-Reina O.C."/>
            <person name="Katiyar N."/>
            <person name="Tomsho L.P."/>
            <person name="Kasson L.M."/>
            <person name="Hardie R.A."/>
            <person name="Woodbridge P."/>
            <person name="Tindall E.A."/>
            <person name="Bertelsen M.F."/>
            <person name="Dixon D."/>
            <person name="Pyecroft S."/>
            <person name="Helgen K.M."/>
            <person name="Lesk A.M."/>
            <person name="Pringle T.H."/>
            <person name="Patterson N."/>
            <person name="Zhang Y."/>
            <person name="Kreiss A."/>
            <person name="Woods G.M."/>
            <person name="Jones M.E."/>
            <person name="Schuster S.C."/>
        </authorList>
    </citation>
    <scope>NUCLEOTIDE SEQUENCE [LARGE SCALE GENOMIC DNA]</scope>
</reference>
<keyword evidence="4" id="KW-1185">Reference proteome</keyword>
<dbReference type="GeneTree" id="ENSGT00940000153064"/>
<evidence type="ECO:0000256" key="1">
    <source>
        <dbReference type="ARBA" id="ARBA00012493"/>
    </source>
</evidence>
<dbReference type="Proteomes" id="UP000007648">
    <property type="component" value="Unassembled WGS sequence"/>
</dbReference>
<dbReference type="PANTHER" id="PTHR19446">
    <property type="entry name" value="REVERSE TRANSCRIPTASES"/>
    <property type="match status" value="1"/>
</dbReference>
<protein>
    <recommendedName>
        <fullName evidence="1">RNA-directed DNA polymerase</fullName>
        <ecNumber evidence="1">2.7.7.49</ecNumber>
    </recommendedName>
</protein>
<reference evidence="3" key="3">
    <citation type="submission" date="2025-09" db="UniProtKB">
        <authorList>
            <consortium name="Ensembl"/>
        </authorList>
    </citation>
    <scope>IDENTIFICATION</scope>
</reference>
<dbReference type="CDD" id="cd01650">
    <property type="entry name" value="RT_nLTR_like"/>
    <property type="match status" value="1"/>
</dbReference>
<sequence>MDDYLQKYRLPRLTEEEVNCLNGPISEKEIEQAIKQLPKKKSPGPDGFTCEFYQTFKEQLAPMLYKLLDKIGNEGILPNSFYDTDMVLIPKPGRLKTEKENYRPISLMNIDAKILNKILAKRLQKIISKIIYYDQVGFIPGMQGWFNIRKTINIIGHVNNQINKNHMIISIDAENAFDKIQHPFLLKTLESIGINGLFLKIISSIYLKPSVNIVCNGDKLQPFPIRSGVKQGCPLSPLLFNIVLETLALAIRAEKEIKGIRMQ</sequence>
<dbReference type="GO" id="GO:0003964">
    <property type="term" value="F:RNA-directed DNA polymerase activity"/>
    <property type="evidence" value="ECO:0007669"/>
    <property type="project" value="UniProtKB-EC"/>
</dbReference>
<dbReference type="InParanoid" id="A0A7N4PBV4"/>
<name>A0A7N4PBV4_SARHA</name>
<evidence type="ECO:0000313" key="3">
    <source>
        <dbReference type="Ensembl" id="ENSSHAP00000035201.1"/>
    </source>
</evidence>
<evidence type="ECO:0000313" key="4">
    <source>
        <dbReference type="Proteomes" id="UP000007648"/>
    </source>
</evidence>
<evidence type="ECO:0000259" key="2">
    <source>
        <dbReference type="PROSITE" id="PS50878"/>
    </source>
</evidence>
<dbReference type="EC" id="2.7.7.49" evidence="1"/>
<dbReference type="PROSITE" id="PS50878">
    <property type="entry name" value="RT_POL"/>
    <property type="match status" value="1"/>
</dbReference>
<dbReference type="Ensembl" id="ENSSHAT00000032565.1">
    <property type="protein sequence ID" value="ENSSHAP00000035201.1"/>
    <property type="gene ID" value="ENSSHAG00000022834.1"/>
</dbReference>
<dbReference type="InterPro" id="IPR043502">
    <property type="entry name" value="DNA/RNA_pol_sf"/>
</dbReference>
<proteinExistence type="predicted"/>
<accession>A0A7N4PBV4</accession>
<dbReference type="InterPro" id="IPR000477">
    <property type="entry name" value="RT_dom"/>
</dbReference>
<feature type="domain" description="Reverse transcriptase" evidence="2">
    <location>
        <begin position="70"/>
        <end position="263"/>
    </location>
</feature>
<reference evidence="3" key="2">
    <citation type="submission" date="2025-08" db="UniProtKB">
        <authorList>
            <consortium name="Ensembl"/>
        </authorList>
    </citation>
    <scope>IDENTIFICATION</scope>
</reference>
<organism evidence="3 4">
    <name type="scientific">Sarcophilus harrisii</name>
    <name type="common">Tasmanian devil</name>
    <name type="synonym">Sarcophilus laniarius</name>
    <dbReference type="NCBI Taxonomy" id="9305"/>
    <lineage>
        <taxon>Eukaryota</taxon>
        <taxon>Metazoa</taxon>
        <taxon>Chordata</taxon>
        <taxon>Craniata</taxon>
        <taxon>Vertebrata</taxon>
        <taxon>Euteleostomi</taxon>
        <taxon>Mammalia</taxon>
        <taxon>Metatheria</taxon>
        <taxon>Dasyuromorphia</taxon>
        <taxon>Dasyuridae</taxon>
        <taxon>Sarcophilus</taxon>
    </lineage>
</organism>